<keyword evidence="2" id="KW-0808">Transferase</keyword>
<dbReference type="InterPro" id="IPR002893">
    <property type="entry name" value="Znf_MYND"/>
</dbReference>
<dbReference type="PROSITE" id="PS50280">
    <property type="entry name" value="SET"/>
    <property type="match status" value="1"/>
</dbReference>
<dbReference type="PROSITE" id="PS50865">
    <property type="entry name" value="ZF_MYND_2"/>
    <property type="match status" value="1"/>
</dbReference>
<dbReference type="PANTHER" id="PTHR46165:SF7">
    <property type="entry name" value="SET AND MYND DOMAIN-CONTAINING PROTEIN 4"/>
    <property type="match status" value="1"/>
</dbReference>
<dbReference type="InterPro" id="IPR046341">
    <property type="entry name" value="SET_dom_sf"/>
</dbReference>
<feature type="domain" description="SET" evidence="11">
    <location>
        <begin position="242"/>
        <end position="521"/>
    </location>
</feature>
<dbReference type="Gene3D" id="1.10.220.160">
    <property type="match status" value="1"/>
</dbReference>
<keyword evidence="1" id="KW-0489">Methyltransferase</keyword>
<dbReference type="PANTHER" id="PTHR46165">
    <property type="entry name" value="SET AND MYND DOMAIN-CONTAINING PROTEIN 4"/>
    <property type="match status" value="1"/>
</dbReference>
<evidence type="ECO:0000259" key="12">
    <source>
        <dbReference type="PROSITE" id="PS50865"/>
    </source>
</evidence>
<comment type="function">
    <text evidence="7">Protein-lysine N-methyltransferase. Monomethylates PRMT5, modulating its transcriptional activity. May also act as a histone methyltransferase. Plays a critical role in cardiac development. Acts as a key epigenetic regulator of gene expression during cardiac development via its dual activities as a methyltransferase and negative regulator of HDAC1.</text>
</comment>
<dbReference type="InterPro" id="IPR011990">
    <property type="entry name" value="TPR-like_helical_dom_sf"/>
</dbReference>
<dbReference type="Gene3D" id="1.25.40.10">
    <property type="entry name" value="Tetratricopeptide repeat domain"/>
    <property type="match status" value="1"/>
</dbReference>
<evidence type="ECO:0000256" key="4">
    <source>
        <dbReference type="ARBA" id="ARBA00022723"/>
    </source>
</evidence>
<evidence type="ECO:0000256" key="5">
    <source>
        <dbReference type="ARBA" id="ARBA00022771"/>
    </source>
</evidence>
<organism evidence="13 14">
    <name type="scientific">Saccoglossus kowalevskii</name>
    <name type="common">Acorn worm</name>
    <dbReference type="NCBI Taxonomy" id="10224"/>
    <lineage>
        <taxon>Eukaryota</taxon>
        <taxon>Metazoa</taxon>
        <taxon>Hemichordata</taxon>
        <taxon>Enteropneusta</taxon>
        <taxon>Harrimaniidae</taxon>
        <taxon>Saccoglossus</taxon>
    </lineage>
</organism>
<dbReference type="CDD" id="cd10536">
    <property type="entry name" value="SET_SMYD4"/>
    <property type="match status" value="1"/>
</dbReference>
<dbReference type="InterPro" id="IPR019734">
    <property type="entry name" value="TPR_rpt"/>
</dbReference>
<accession>A0ABM0GZM2</accession>
<keyword evidence="13" id="KW-1185">Reference proteome</keyword>
<evidence type="ECO:0000256" key="9">
    <source>
        <dbReference type="ARBA" id="ARBA00093680"/>
    </source>
</evidence>
<evidence type="ECO:0000256" key="6">
    <source>
        <dbReference type="ARBA" id="ARBA00022833"/>
    </source>
</evidence>
<dbReference type="Proteomes" id="UP000694865">
    <property type="component" value="Unplaced"/>
</dbReference>
<evidence type="ECO:0000256" key="3">
    <source>
        <dbReference type="ARBA" id="ARBA00022691"/>
    </source>
</evidence>
<proteinExistence type="predicted"/>
<protein>
    <recommendedName>
        <fullName evidence="8">Protein-lysine N-methyltransferase SMYD4</fullName>
    </recommendedName>
    <alternativeName>
        <fullName evidence="9">SET and MYND domain-containing protein 4</fullName>
    </alternativeName>
</protein>
<dbReference type="SUPFAM" id="SSF144232">
    <property type="entry name" value="HIT/MYND zinc finger-like"/>
    <property type="match status" value="1"/>
</dbReference>
<evidence type="ECO:0000256" key="8">
    <source>
        <dbReference type="ARBA" id="ARBA00093635"/>
    </source>
</evidence>
<dbReference type="InterPro" id="IPR044421">
    <property type="entry name" value="SMYD4_SET"/>
</dbReference>
<dbReference type="Gene3D" id="2.170.270.10">
    <property type="entry name" value="SET domain"/>
    <property type="match status" value="1"/>
</dbReference>
<evidence type="ECO:0000259" key="11">
    <source>
        <dbReference type="PROSITE" id="PS50280"/>
    </source>
</evidence>
<dbReference type="InterPro" id="IPR052097">
    <property type="entry name" value="SET-MYND_domain_protein"/>
</dbReference>
<reference evidence="14" key="1">
    <citation type="submission" date="2025-08" db="UniProtKB">
        <authorList>
            <consortium name="RefSeq"/>
        </authorList>
    </citation>
    <scope>IDENTIFICATION</scope>
    <source>
        <tissue evidence="14">Testes</tissue>
    </source>
</reference>
<keyword evidence="5 10" id="KW-0863">Zinc-finger</keyword>
<dbReference type="Pfam" id="PF00856">
    <property type="entry name" value="SET"/>
    <property type="match status" value="1"/>
</dbReference>
<keyword evidence="3" id="KW-0949">S-adenosyl-L-methionine</keyword>
<name>A0ABM0GZM2_SACKO</name>
<feature type="domain" description="MYND-type" evidence="12">
    <location>
        <begin position="287"/>
        <end position="326"/>
    </location>
</feature>
<evidence type="ECO:0000313" key="13">
    <source>
        <dbReference type="Proteomes" id="UP000694865"/>
    </source>
</evidence>
<keyword evidence="4" id="KW-0479">Metal-binding</keyword>
<evidence type="ECO:0000256" key="2">
    <source>
        <dbReference type="ARBA" id="ARBA00022679"/>
    </source>
</evidence>
<evidence type="ECO:0000256" key="1">
    <source>
        <dbReference type="ARBA" id="ARBA00022603"/>
    </source>
</evidence>
<sequence>MEKGNLDNSSDEFNVIFEKVSDKLKENADVHGLSEEFAKFQTNEERIKFGLSLDCIQDVIKIEPKYEKKTSAESKKLRSKGNTAFQKKQFDKALYLYTESVMTAPIQEESNCEELSLAFGNRAAVLLHMGKFEYCLDDIDRAFEYGYPEDLKYKLYDRRGQCFYNLKRKFDAIACFKDAMSWVDKSKLDRKKRKSFKVCLDKQLDKCQKMMESTESVGLQKKLKIPPKLSYGSNLHVPCMSSAVTIESSPDKGRYAVATRDVKVGDVLIVENPYSSVGLQPCNVSHCHHCYIRVLASIPCLQCAGIVYCSKECRNASWEMYHNLECHHLDLIQELGLGMGHLALRTIIRTGLAFLLKFREQSANVNIPDESFHGCTVDGEYESNYYSVYNLVGHSEDRKPGDLFKRVVKAVCLLRCLQQTNFFQSVGADNEEDVAIFIGGHMLTHLQTIPCNAHEISEYELWRSDITKCHFVEVGSGLYPTMSLVNHSCDPVVTRNCYGETCVVRAIRNIYKGEEITDNYGYLYPVHDKSERQTRLKWQYFFECKCDACVHDWPLYPDIEDLLPKYKCEKCHKLLKLPAVPNMKSVTCAKCQCTQDIMQRLSRFATSNTLYKDVWNNVLNGKFEGAQSTLNTHLILMDDLFCPPWKDINNCQEALKQCFNVIANCTVID</sequence>
<keyword evidence="6" id="KW-0862">Zinc</keyword>
<dbReference type="GeneID" id="100372698"/>
<evidence type="ECO:0000256" key="7">
    <source>
        <dbReference type="ARBA" id="ARBA00093423"/>
    </source>
</evidence>
<dbReference type="InterPro" id="IPR001214">
    <property type="entry name" value="SET_dom"/>
</dbReference>
<evidence type="ECO:0000313" key="14">
    <source>
        <dbReference type="RefSeq" id="XP_002740933.1"/>
    </source>
</evidence>
<dbReference type="RefSeq" id="XP_002740933.1">
    <property type="nucleotide sequence ID" value="XM_002740887.1"/>
</dbReference>
<dbReference type="SUPFAM" id="SSF82199">
    <property type="entry name" value="SET domain"/>
    <property type="match status" value="1"/>
</dbReference>
<gene>
    <name evidence="14" type="primary">LOC100372698</name>
</gene>
<dbReference type="Gene3D" id="6.10.140.2220">
    <property type="match status" value="1"/>
</dbReference>
<evidence type="ECO:0000256" key="10">
    <source>
        <dbReference type="PROSITE-ProRule" id="PRU00134"/>
    </source>
</evidence>
<dbReference type="SMART" id="SM00028">
    <property type="entry name" value="TPR"/>
    <property type="match status" value="3"/>
</dbReference>
<dbReference type="SUPFAM" id="SSF48452">
    <property type="entry name" value="TPR-like"/>
    <property type="match status" value="1"/>
</dbReference>
<dbReference type="Pfam" id="PF01753">
    <property type="entry name" value="zf-MYND"/>
    <property type="match status" value="1"/>
</dbReference>